<dbReference type="GO" id="GO:0006508">
    <property type="term" value="P:proteolysis"/>
    <property type="evidence" value="ECO:0007669"/>
    <property type="project" value="InterPro"/>
</dbReference>
<dbReference type="Gene3D" id="2.60.40.3120">
    <property type="match status" value="1"/>
</dbReference>
<dbReference type="Proteomes" id="UP000643405">
    <property type="component" value="Unassembled WGS sequence"/>
</dbReference>
<comment type="similarity">
    <text evidence="2">Belongs to the peptidase M14 family.</text>
</comment>
<evidence type="ECO:0000313" key="5">
    <source>
        <dbReference type="Proteomes" id="UP000643405"/>
    </source>
</evidence>
<accession>A0A8J6PIK2</accession>
<proteinExistence type="inferred from homology"/>
<dbReference type="AlphaFoldDB" id="A0A8J6PIK2"/>
<evidence type="ECO:0000259" key="3">
    <source>
        <dbReference type="PROSITE" id="PS52035"/>
    </source>
</evidence>
<keyword evidence="4" id="KW-0121">Carboxypeptidase</keyword>
<dbReference type="GO" id="GO:0008270">
    <property type="term" value="F:zinc ion binding"/>
    <property type="evidence" value="ECO:0007669"/>
    <property type="project" value="InterPro"/>
</dbReference>
<organism evidence="4 5">
    <name type="scientific">Oryzicola mucosus</name>
    <dbReference type="NCBI Taxonomy" id="2767425"/>
    <lineage>
        <taxon>Bacteria</taxon>
        <taxon>Pseudomonadati</taxon>
        <taxon>Pseudomonadota</taxon>
        <taxon>Alphaproteobacteria</taxon>
        <taxon>Hyphomicrobiales</taxon>
        <taxon>Phyllobacteriaceae</taxon>
        <taxon>Oryzicola</taxon>
    </lineage>
</organism>
<evidence type="ECO:0000256" key="2">
    <source>
        <dbReference type="PROSITE-ProRule" id="PRU01379"/>
    </source>
</evidence>
<dbReference type="EMBL" id="JACVVX010000003">
    <property type="protein sequence ID" value="MBD0415564.1"/>
    <property type="molecule type" value="Genomic_DNA"/>
</dbReference>
<dbReference type="Pfam" id="PF18027">
    <property type="entry name" value="Pepdidase_M14_N"/>
    <property type="match status" value="1"/>
</dbReference>
<dbReference type="SUPFAM" id="SSF53187">
    <property type="entry name" value="Zn-dependent exopeptidases"/>
    <property type="match status" value="1"/>
</dbReference>
<dbReference type="InterPro" id="IPR050821">
    <property type="entry name" value="Cytosolic_carboxypeptidase"/>
</dbReference>
<evidence type="ECO:0000313" key="4">
    <source>
        <dbReference type="EMBL" id="MBD0415564.1"/>
    </source>
</evidence>
<feature type="active site" description="Proton donor/acceptor" evidence="2">
    <location>
        <position position="346"/>
    </location>
</feature>
<feature type="domain" description="Peptidase M14" evidence="3">
    <location>
        <begin position="115"/>
        <end position="385"/>
    </location>
</feature>
<dbReference type="InterPro" id="IPR040626">
    <property type="entry name" value="Pepdidase_M14_N"/>
</dbReference>
<dbReference type="PROSITE" id="PS52035">
    <property type="entry name" value="PEPTIDASE_M14"/>
    <property type="match status" value="1"/>
</dbReference>
<dbReference type="SMART" id="SM00631">
    <property type="entry name" value="Zn_pept"/>
    <property type="match status" value="1"/>
</dbReference>
<evidence type="ECO:0000256" key="1">
    <source>
        <dbReference type="ARBA" id="ARBA00001947"/>
    </source>
</evidence>
<dbReference type="GO" id="GO:0004181">
    <property type="term" value="F:metallocarboxypeptidase activity"/>
    <property type="evidence" value="ECO:0007669"/>
    <property type="project" value="InterPro"/>
</dbReference>
<dbReference type="PANTHER" id="PTHR12756:SF11">
    <property type="entry name" value="CYTOSOLIC CARBOXYPEPTIDASE 1"/>
    <property type="match status" value="1"/>
</dbReference>
<keyword evidence="5" id="KW-1185">Reference proteome</keyword>
<keyword evidence="4" id="KW-0645">Protease</keyword>
<dbReference type="InterPro" id="IPR000834">
    <property type="entry name" value="Peptidase_M14"/>
</dbReference>
<comment type="caution">
    <text evidence="4">The sequence shown here is derived from an EMBL/GenBank/DDBJ whole genome shotgun (WGS) entry which is preliminary data.</text>
</comment>
<dbReference type="CDD" id="cd06234">
    <property type="entry name" value="M14_PaCCP-like"/>
    <property type="match status" value="1"/>
</dbReference>
<dbReference type="PANTHER" id="PTHR12756">
    <property type="entry name" value="CYTOSOLIC CARBOXYPEPTIDASE"/>
    <property type="match status" value="1"/>
</dbReference>
<gene>
    <name evidence="4" type="ORF">ICI42_12915</name>
</gene>
<protein>
    <submittedName>
        <fullName evidence="4">Carboxypeptidase family protein</fullName>
    </submittedName>
</protein>
<dbReference type="Pfam" id="PF00246">
    <property type="entry name" value="Peptidase_M14"/>
    <property type="match status" value="1"/>
</dbReference>
<name>A0A8J6PIK2_9HYPH</name>
<sequence>MISVSSKITSGSIDVVDASDPADIRLALRKDPDGVFLGWYHFRVSGAAGQACRFSLTNASDVLSWRLANREDYDNAWQNTGAMASYDGDYWFRVPGTFDGTSFIFEHQPEHDLCFYAAWPPYGAEREHRYIAEAQTSPLVKLETIGESVEGRPIDMLTIGTPDTGKAKCWIIARQHASETQGGYFLEGIIDRLLDETDPTARALLASAVIYVVPNVNPDGSANGLTRANATGANLNREWDSPSLEKSPEVFHVSSKMEEIGLDFCIDCHADKELNCNFIWPSENVPSWKPERRDIFTRFEEAWAAASPDYELGHPYPGGCPAEANLGMGWNWIGNRFPHSLSVLLEQPFKDTTEFPTPETGWSPDRAYNFGRSFPEALRAVVGRLGTNAGQ</sequence>
<dbReference type="RefSeq" id="WP_188164968.1">
    <property type="nucleotide sequence ID" value="NZ_JACVVX010000003.1"/>
</dbReference>
<keyword evidence="4" id="KW-0378">Hydrolase</keyword>
<dbReference type="Gene3D" id="3.40.630.10">
    <property type="entry name" value="Zn peptidases"/>
    <property type="match status" value="1"/>
</dbReference>
<comment type="cofactor">
    <cofactor evidence="1">
        <name>Zn(2+)</name>
        <dbReference type="ChEBI" id="CHEBI:29105"/>
    </cofactor>
</comment>
<reference evidence="4" key="1">
    <citation type="submission" date="2020-09" db="EMBL/GenBank/DDBJ databases">
        <title>Genome seq and assembly of Tianweitania sp.</title>
        <authorList>
            <person name="Chhetri G."/>
        </authorList>
    </citation>
    <scope>NUCLEOTIDE SEQUENCE</scope>
    <source>
        <strain evidence="4">Rool2</strain>
    </source>
</reference>